<name>A0A1N7CUT8_9BACI</name>
<proteinExistence type="predicted"/>
<dbReference type="EMBL" id="MWSK01000016">
    <property type="protein sequence ID" value="OXS73301.1"/>
    <property type="molecule type" value="Genomic_DNA"/>
</dbReference>
<gene>
    <name evidence="3" type="ORF">B1B05_18640</name>
    <name evidence="4" type="ORF">SAMN05443094_11622</name>
</gene>
<evidence type="ECO:0000313" key="6">
    <source>
        <dbReference type="Proteomes" id="UP000215545"/>
    </source>
</evidence>
<evidence type="ECO:0000313" key="5">
    <source>
        <dbReference type="Proteomes" id="UP000186385"/>
    </source>
</evidence>
<feature type="domain" description="SGNH hydrolase-type esterase" evidence="2">
    <location>
        <begin position="29"/>
        <end position="220"/>
    </location>
</feature>
<protein>
    <submittedName>
        <fullName evidence="4">Lysophospholipase L1</fullName>
    </submittedName>
</protein>
<evidence type="ECO:0000256" key="1">
    <source>
        <dbReference type="SAM" id="SignalP"/>
    </source>
</evidence>
<dbReference type="PANTHER" id="PTHR30383:SF5">
    <property type="entry name" value="SGNH HYDROLASE-TYPE ESTERASE DOMAIN-CONTAINING PROTEIN"/>
    <property type="match status" value="1"/>
</dbReference>
<reference evidence="3" key="3">
    <citation type="submission" date="2017-03" db="EMBL/GenBank/DDBJ databases">
        <authorList>
            <person name="Dastager S.G."/>
            <person name="Neurgaonkar P.S."/>
            <person name="Dharne M.S."/>
        </authorList>
    </citation>
    <scope>NUCLEOTIDE SEQUENCE</scope>
    <source>
        <strain evidence="3">DSM 25145</strain>
    </source>
</reference>
<dbReference type="GO" id="GO:0004622">
    <property type="term" value="F:phosphatidylcholine lysophospholipase activity"/>
    <property type="evidence" value="ECO:0007669"/>
    <property type="project" value="TreeGrafter"/>
</dbReference>
<dbReference type="RefSeq" id="WP_052698542.1">
    <property type="nucleotide sequence ID" value="NZ_FTLX01000016.1"/>
</dbReference>
<evidence type="ECO:0000259" key="2">
    <source>
        <dbReference type="Pfam" id="PF13472"/>
    </source>
</evidence>
<dbReference type="Proteomes" id="UP000186385">
    <property type="component" value="Unassembled WGS sequence"/>
</dbReference>
<dbReference type="AlphaFoldDB" id="A0A1N7CUT8"/>
<dbReference type="InterPro" id="IPR036514">
    <property type="entry name" value="SGNH_hydro_sf"/>
</dbReference>
<dbReference type="OrthoDB" id="1815486at2"/>
<evidence type="ECO:0000313" key="3">
    <source>
        <dbReference type="EMBL" id="OXS73301.1"/>
    </source>
</evidence>
<dbReference type="EMBL" id="FTLX01000016">
    <property type="protein sequence ID" value="SIR67372.1"/>
    <property type="molecule type" value="Genomic_DNA"/>
</dbReference>
<reference evidence="6" key="2">
    <citation type="submission" date="2017-03" db="EMBL/GenBank/DDBJ databases">
        <title>Bacillus sp. V-88(T) DSM27956, whole genome shotgun sequencing project.</title>
        <authorList>
            <person name="Dastager S.G."/>
            <person name="Neurgaonkar P.S."/>
            <person name="Dharne M.S."/>
        </authorList>
    </citation>
    <scope>NUCLEOTIDE SEQUENCE [LARGE SCALE GENOMIC DNA]</scope>
    <source>
        <strain evidence="6">DSM 25145</strain>
    </source>
</reference>
<reference evidence="4 5" key="1">
    <citation type="submission" date="2017-01" db="EMBL/GenBank/DDBJ databases">
        <authorList>
            <person name="Mah S.A."/>
            <person name="Swanson W.J."/>
            <person name="Moy G.W."/>
            <person name="Vacquier V.D."/>
        </authorList>
    </citation>
    <scope>NUCLEOTIDE SEQUENCE [LARGE SCALE GENOMIC DNA]</scope>
    <source>
        <strain evidence="4 5">NIO-1016</strain>
    </source>
</reference>
<keyword evidence="6" id="KW-1185">Reference proteome</keyword>
<dbReference type="InterPro" id="IPR013830">
    <property type="entry name" value="SGNH_hydro"/>
</dbReference>
<dbReference type="Gene3D" id="3.40.50.1110">
    <property type="entry name" value="SGNH hydrolase"/>
    <property type="match status" value="1"/>
</dbReference>
<sequence length="297" mass="31677">MFKQSMIMCLFLISSVALPAQAAAVNYIAIGDSLAAGQTPNREIGAGYADMIAMGLQPDAYSKQLSVPGYTVEQVIGQVESEAGQQAIQSADLVTISAGANDLLPLIQNDPNRGMLTFNAITAAFALNGVREDYALLLEKISALNPSADVYAMGYYFPYPHVFDQHKPAVSKQLDVLNQIIEQEAEKAGATFVPVAGRFGLDAAEYLPNPADVHPNEAGYLEMANAFLAVYAPGKEIPASILTQLPEPVSLSELIQQRQAAEEEVDAEETETVEETAAIKGCTKQEVYASAGQKGDS</sequence>
<dbReference type="Proteomes" id="UP000215545">
    <property type="component" value="Unassembled WGS sequence"/>
</dbReference>
<organism evidence="4 5">
    <name type="scientific">Domibacillus enclensis</name>
    <dbReference type="NCBI Taxonomy" id="1017273"/>
    <lineage>
        <taxon>Bacteria</taxon>
        <taxon>Bacillati</taxon>
        <taxon>Bacillota</taxon>
        <taxon>Bacilli</taxon>
        <taxon>Bacillales</taxon>
        <taxon>Bacillaceae</taxon>
        <taxon>Domibacillus</taxon>
    </lineage>
</organism>
<feature type="chain" id="PRO_5009940913" evidence="1">
    <location>
        <begin position="23"/>
        <end position="297"/>
    </location>
</feature>
<evidence type="ECO:0000313" key="4">
    <source>
        <dbReference type="EMBL" id="SIR67372.1"/>
    </source>
</evidence>
<dbReference type="STRING" id="1017273.SAMN05443094_11622"/>
<accession>A0A1N7CUT8</accession>
<keyword evidence="1" id="KW-0732">Signal</keyword>
<dbReference type="PANTHER" id="PTHR30383">
    <property type="entry name" value="THIOESTERASE 1/PROTEASE 1/LYSOPHOSPHOLIPASE L1"/>
    <property type="match status" value="1"/>
</dbReference>
<feature type="signal peptide" evidence="1">
    <location>
        <begin position="1"/>
        <end position="22"/>
    </location>
</feature>
<dbReference type="SUPFAM" id="SSF52266">
    <property type="entry name" value="SGNH hydrolase"/>
    <property type="match status" value="1"/>
</dbReference>
<dbReference type="InterPro" id="IPR051532">
    <property type="entry name" value="Ester_Hydrolysis_Enzymes"/>
</dbReference>
<dbReference type="Pfam" id="PF13472">
    <property type="entry name" value="Lipase_GDSL_2"/>
    <property type="match status" value="1"/>
</dbReference>